<dbReference type="SUPFAM" id="SSF63882">
    <property type="entry name" value="MoeA N-terminal region -like"/>
    <property type="match status" value="1"/>
</dbReference>
<feature type="domain" description="MoeA N-terminal and linker" evidence="2">
    <location>
        <begin position="18"/>
        <end position="185"/>
    </location>
</feature>
<dbReference type="Pfam" id="PF03453">
    <property type="entry name" value="MoeA_N"/>
    <property type="match status" value="1"/>
</dbReference>
<reference evidence="3" key="1">
    <citation type="submission" date="2021-07" db="EMBL/GenBank/DDBJ databases">
        <authorList>
            <person name="Fernandez M."/>
            <person name="Pereira P."/>
            <person name="Torres Tejerizo G.A."/>
            <person name="Gonzalez P."/>
            <person name="Agostini E."/>
        </authorList>
    </citation>
    <scope>NUCLEOTIDE SEQUENCE</scope>
    <source>
        <strain evidence="3">SFC 500-1A</strain>
    </source>
</reference>
<proteinExistence type="inferred from homology"/>
<comment type="pathway">
    <text evidence="1">Cofactor biosynthesis; molybdopterin biosynthesis.</text>
</comment>
<comment type="cofactor">
    <cofactor evidence="1">
        <name>Mg(2+)</name>
        <dbReference type="ChEBI" id="CHEBI:18420"/>
    </cofactor>
</comment>
<comment type="catalytic activity">
    <reaction evidence="1">
        <text>adenylyl-molybdopterin + molybdate = Mo-molybdopterin + AMP + H(+)</text>
        <dbReference type="Rhea" id="RHEA:35047"/>
        <dbReference type="ChEBI" id="CHEBI:15378"/>
        <dbReference type="ChEBI" id="CHEBI:36264"/>
        <dbReference type="ChEBI" id="CHEBI:62727"/>
        <dbReference type="ChEBI" id="CHEBI:71302"/>
        <dbReference type="ChEBI" id="CHEBI:456215"/>
    </reaction>
</comment>
<dbReference type="InterPro" id="IPR038987">
    <property type="entry name" value="MoeA-like"/>
</dbReference>
<dbReference type="PANTHER" id="PTHR10192:SF5">
    <property type="entry name" value="GEPHYRIN"/>
    <property type="match status" value="1"/>
</dbReference>
<keyword evidence="1" id="KW-0460">Magnesium</keyword>
<dbReference type="GO" id="GO:0006777">
    <property type="term" value="P:Mo-molybdopterin cofactor biosynthetic process"/>
    <property type="evidence" value="ECO:0007669"/>
    <property type="project" value="UniProtKB-UniRule"/>
</dbReference>
<protein>
    <recommendedName>
        <fullName evidence="1">Molybdopterin molybdenumtransferase</fullName>
        <ecNumber evidence="1">2.10.1.1</ecNumber>
    </recommendedName>
</protein>
<evidence type="ECO:0000256" key="1">
    <source>
        <dbReference type="RuleBase" id="RU365090"/>
    </source>
</evidence>
<comment type="caution">
    <text evidence="3">The sequence shown here is derived from an EMBL/GenBank/DDBJ whole genome shotgun (WGS) entry which is preliminary data.</text>
</comment>
<dbReference type="Proteomes" id="UP000887320">
    <property type="component" value="Unassembled WGS sequence"/>
</dbReference>
<keyword evidence="1" id="KW-0500">Molybdenum</keyword>
<keyword evidence="1" id="KW-0808">Transferase</keyword>
<dbReference type="EC" id="2.10.1.1" evidence="1"/>
<dbReference type="AlphaFoldDB" id="A0A8X8GIY7"/>
<name>A0A8X8GIY7_ACIGI</name>
<dbReference type="GO" id="GO:0046872">
    <property type="term" value="F:metal ion binding"/>
    <property type="evidence" value="ECO:0007669"/>
    <property type="project" value="UniProtKB-UniRule"/>
</dbReference>
<accession>A0A8X8GIY7</accession>
<dbReference type="Gene3D" id="3.90.105.10">
    <property type="entry name" value="Molybdopterin biosynthesis moea protein, domain 2"/>
    <property type="match status" value="1"/>
</dbReference>
<dbReference type="GO" id="GO:0061599">
    <property type="term" value="F:molybdopterin molybdotransferase activity"/>
    <property type="evidence" value="ECO:0007669"/>
    <property type="project" value="UniProtKB-UniRule"/>
</dbReference>
<keyword evidence="1" id="KW-0479">Metal-binding</keyword>
<dbReference type="GO" id="GO:0005829">
    <property type="term" value="C:cytosol"/>
    <property type="evidence" value="ECO:0007669"/>
    <property type="project" value="TreeGrafter"/>
</dbReference>
<dbReference type="InterPro" id="IPR036135">
    <property type="entry name" value="MoeA_linker/N_sf"/>
</dbReference>
<gene>
    <name evidence="3" type="ORF">KW868_22090</name>
</gene>
<comment type="function">
    <text evidence="1">Catalyzes the insertion of molybdate into adenylated molybdopterin with the concomitant release of AMP.</text>
</comment>
<dbReference type="RefSeq" id="WP_234624382.1">
    <property type="nucleotide sequence ID" value="NZ_JAHWXT010000015.1"/>
</dbReference>
<dbReference type="EMBL" id="JAHWXT010000015">
    <property type="protein sequence ID" value="MCF0267137.1"/>
    <property type="molecule type" value="Genomic_DNA"/>
</dbReference>
<dbReference type="PANTHER" id="PTHR10192">
    <property type="entry name" value="MOLYBDOPTERIN BIOSYNTHESIS PROTEIN"/>
    <property type="match status" value="1"/>
</dbReference>
<comment type="similarity">
    <text evidence="1">Belongs to the MoeA family.</text>
</comment>
<organism evidence="3 4">
    <name type="scientific">Acinetobacter guillouiae</name>
    <name type="common">Acinetobacter genomosp. 11</name>
    <dbReference type="NCBI Taxonomy" id="106649"/>
    <lineage>
        <taxon>Bacteria</taxon>
        <taxon>Pseudomonadati</taxon>
        <taxon>Pseudomonadota</taxon>
        <taxon>Gammaproteobacteria</taxon>
        <taxon>Moraxellales</taxon>
        <taxon>Moraxellaceae</taxon>
        <taxon>Acinetobacter</taxon>
    </lineage>
</organism>
<evidence type="ECO:0000313" key="3">
    <source>
        <dbReference type="EMBL" id="MCF0267137.1"/>
    </source>
</evidence>
<evidence type="ECO:0000313" key="4">
    <source>
        <dbReference type="Proteomes" id="UP000887320"/>
    </source>
</evidence>
<sequence>MEIKNRKYINYNLWQQEQIANVMPISKLTEKVPLKESLGRKSAVDTYATCAYPSVALSKISGMMLNVKDDIATLKQYKDIKTIYFLQSLMNGENPYLIKEKNDYISSIAPYIKIGSIANTVIPLEQHSPWFRASYLIPEKGDMLIDIKKGTGVVDIGADYHEKDLVLKKDHIITNAKKALLRQAGVNEIEVYKKIRFAVLCVDYELENLNKNFELEYIQDCMQSWGFDFEVIKVKPFKNVPPNSETTDESVANNFETYSRNIKQVTQNYDYIVACGLANNNYFNQVGLLRSLNELRKLYSQGAYNQKVQLIGNHFTLFSGSLRSPVYREDIKLYNDQGHLVVQRTMTYEDKAVMSYIPGYILDIIVNMHLLVKPTILQRMYRKPTLPEWKIGVLSHDYSFDIVEEYKYKFLWAYVSHTTYDERLRIVTKEIPELKIIKVENERPDMLSFFSECNCFIPVINEDMQLKAGDYFYYLEI</sequence>
<keyword evidence="1" id="KW-0501">Molybdenum cofactor biosynthesis</keyword>
<evidence type="ECO:0000259" key="2">
    <source>
        <dbReference type="Pfam" id="PF03453"/>
    </source>
</evidence>
<dbReference type="InterPro" id="IPR005110">
    <property type="entry name" value="MoeA_linker/N"/>
</dbReference>